<dbReference type="EMBL" id="BAAALS010000004">
    <property type="protein sequence ID" value="GAA1741717.1"/>
    <property type="molecule type" value="Genomic_DNA"/>
</dbReference>
<dbReference type="Gene3D" id="2.130.10.10">
    <property type="entry name" value="YVTN repeat-like/Quinoprotein amine dehydrogenase"/>
    <property type="match status" value="1"/>
</dbReference>
<accession>A0ABN2JX39</accession>
<dbReference type="Proteomes" id="UP001500655">
    <property type="component" value="Unassembled WGS sequence"/>
</dbReference>
<feature type="domain" description="Pyrrolo-quinoline quinone repeat" evidence="2">
    <location>
        <begin position="221"/>
        <end position="404"/>
    </location>
</feature>
<dbReference type="SUPFAM" id="SSF50998">
    <property type="entry name" value="Quinoprotein alcohol dehydrogenase-like"/>
    <property type="match status" value="1"/>
</dbReference>
<proteinExistence type="predicted"/>
<dbReference type="RefSeq" id="WP_344077437.1">
    <property type="nucleotide sequence ID" value="NZ_BAAALS010000004.1"/>
</dbReference>
<sequence length="487" mass="51854">MAGRRTAGAQLAALVVVGALVTACTGEEPDKPTPSASATQPPVSERPASVAWTLRDVKPIGQPVNVAGVAVGYVVKSRRLYLVGIDPRAGKELWRKEASPGEVVTGIAVQPFFIQDKVVYQRPDRTGNLYTRIVVADPRTGEDLVVTKPLLVTSPPGDCSDGIDVCTTSRSNYRGRAVLHRLRIADGSYVAEKSDTPPGARLVGDAGLLDLGGRDPEKLALSRDGKLVWQINLSSAFPTGYSTDYGWHFEHYPKQNVYVGTLHPQLSKLPNGSYVASLDNRATTAALSIADGSVRWRSAGTDLFCRSHLYIEDPASADDGLPVRCRYRGTEKYANDTARATFTDLDVTVEGFDIATGDTTWQVPAGRTEALIDWDTKPAIAGATARLIRGGAEPLVLDVATGRSVVPAADAAFWCARRATFDYREPYYVRGKPVRERAGGTHVSVCDARGKASDRAPTMGATAAAGAGFDTVAVVATASGFTGYRAG</sequence>
<dbReference type="InterPro" id="IPR015943">
    <property type="entry name" value="WD40/YVTN_repeat-like_dom_sf"/>
</dbReference>
<dbReference type="Pfam" id="PF13360">
    <property type="entry name" value="PQQ_2"/>
    <property type="match status" value="1"/>
</dbReference>
<evidence type="ECO:0000259" key="2">
    <source>
        <dbReference type="Pfam" id="PF13360"/>
    </source>
</evidence>
<feature type="region of interest" description="Disordered" evidence="1">
    <location>
        <begin position="26"/>
        <end position="48"/>
    </location>
</feature>
<reference evidence="3 4" key="1">
    <citation type="journal article" date="2019" name="Int. J. Syst. Evol. Microbiol.">
        <title>The Global Catalogue of Microorganisms (GCM) 10K type strain sequencing project: providing services to taxonomists for standard genome sequencing and annotation.</title>
        <authorList>
            <consortium name="The Broad Institute Genomics Platform"/>
            <consortium name="The Broad Institute Genome Sequencing Center for Infectious Disease"/>
            <person name="Wu L."/>
            <person name="Ma J."/>
        </authorList>
    </citation>
    <scope>NUCLEOTIDE SEQUENCE [LARGE SCALE GENOMIC DNA]</scope>
    <source>
        <strain evidence="3 4">JCM 13249</strain>
    </source>
</reference>
<dbReference type="PROSITE" id="PS51257">
    <property type="entry name" value="PROKAR_LIPOPROTEIN"/>
    <property type="match status" value="1"/>
</dbReference>
<evidence type="ECO:0000256" key="1">
    <source>
        <dbReference type="SAM" id="MobiDB-lite"/>
    </source>
</evidence>
<evidence type="ECO:0000313" key="3">
    <source>
        <dbReference type="EMBL" id="GAA1741717.1"/>
    </source>
</evidence>
<keyword evidence="4" id="KW-1185">Reference proteome</keyword>
<gene>
    <name evidence="3" type="ORF">GCM10009681_10600</name>
</gene>
<comment type="caution">
    <text evidence="3">The sequence shown here is derived from an EMBL/GenBank/DDBJ whole genome shotgun (WGS) entry which is preliminary data.</text>
</comment>
<name>A0ABN2JX39_9ACTN</name>
<dbReference type="InterPro" id="IPR002372">
    <property type="entry name" value="PQQ_rpt_dom"/>
</dbReference>
<organism evidence="3 4">
    <name type="scientific">Luedemannella helvata</name>
    <dbReference type="NCBI Taxonomy" id="349315"/>
    <lineage>
        <taxon>Bacteria</taxon>
        <taxon>Bacillati</taxon>
        <taxon>Actinomycetota</taxon>
        <taxon>Actinomycetes</taxon>
        <taxon>Micromonosporales</taxon>
        <taxon>Micromonosporaceae</taxon>
        <taxon>Luedemannella</taxon>
    </lineage>
</organism>
<protein>
    <recommendedName>
        <fullName evidence="2">Pyrrolo-quinoline quinone repeat domain-containing protein</fullName>
    </recommendedName>
</protein>
<dbReference type="InterPro" id="IPR011047">
    <property type="entry name" value="Quinoprotein_ADH-like_sf"/>
</dbReference>
<evidence type="ECO:0000313" key="4">
    <source>
        <dbReference type="Proteomes" id="UP001500655"/>
    </source>
</evidence>